<keyword evidence="1" id="KW-0677">Repeat</keyword>
<dbReference type="PANTHER" id="PTHR10288">
    <property type="entry name" value="KH DOMAIN CONTAINING RNA BINDING PROTEIN"/>
    <property type="match status" value="1"/>
</dbReference>
<dbReference type="Gene3D" id="3.30.1370.10">
    <property type="entry name" value="K Homology domain, type 1"/>
    <property type="match status" value="2"/>
</dbReference>
<feature type="region of interest" description="Disordered" evidence="3">
    <location>
        <begin position="504"/>
        <end position="683"/>
    </location>
</feature>
<feature type="compositionally biased region" description="Low complexity" evidence="3">
    <location>
        <begin position="733"/>
        <end position="778"/>
    </location>
</feature>
<feature type="compositionally biased region" description="Polar residues" evidence="3">
    <location>
        <begin position="620"/>
        <end position="647"/>
    </location>
</feature>
<keyword evidence="2" id="KW-0694">RNA-binding</keyword>
<comment type="caution">
    <text evidence="5">The sequence shown here is derived from an EMBL/GenBank/DDBJ whole genome shotgun (WGS) entry which is preliminary data.</text>
</comment>
<dbReference type="CDD" id="cd00105">
    <property type="entry name" value="KH-I"/>
    <property type="match status" value="2"/>
</dbReference>
<dbReference type="Proteomes" id="UP001396334">
    <property type="component" value="Unassembled WGS sequence"/>
</dbReference>
<feature type="compositionally biased region" description="Polar residues" evidence="3">
    <location>
        <begin position="585"/>
        <end position="612"/>
    </location>
</feature>
<dbReference type="InterPro" id="IPR036612">
    <property type="entry name" value="KH_dom_type_1_sf"/>
</dbReference>
<dbReference type="Pfam" id="PF00013">
    <property type="entry name" value="KH_1"/>
    <property type="match status" value="2"/>
</dbReference>
<feature type="compositionally biased region" description="Basic and acidic residues" evidence="3">
    <location>
        <begin position="100"/>
        <end position="113"/>
    </location>
</feature>
<accession>A0ABR2ND32</accession>
<dbReference type="PROSITE" id="PS50084">
    <property type="entry name" value="KH_TYPE_1"/>
    <property type="match status" value="2"/>
</dbReference>
<dbReference type="SMART" id="SM00322">
    <property type="entry name" value="KH"/>
    <property type="match status" value="2"/>
</dbReference>
<sequence length="800" mass="85152">MADEEAVAAAPTSVASDHKRKLEDLEPQDSSDDMPRGSDVDPDEEENDGTPSDSSDAKRPRLDEDDTGDLAASENGFQAEESDQPAKEEDKAPQQNEVNKQADDGDSPSKEAQDIVNPEQVKGTTEETDQQSTDNLENADAELGKVESSEADNGQEPTKEDNEEPSDELLQQGIDDGSTITRKMEVPNAKVGVLIGKAGDTIRYLQYNSGAKIQIMRDADADRDAPTRPLEIIGTLSSINKAAKLISAVIAEADAGGSPSLVARGLATTQASGDADQIEIQVPNEKVGLIIGRGGETIKGLQTRSGARIQLIPQHLPEGDGSKERTVRVTGDKKQIEIAREMIKDVMNQIWVPFPWGQHCFLGVAIDNHYSLSSSEESSEILLALCFGGQYRLTVRPSPHSGGFNQQGYRPRGTSGPPQWGPRGHPSQTGSYDYQQRGPYPSQNSHYQPPYGGYPSHQMAPRSNFGPSWEQRPHNMQGPPQSGSYDYYGRQGGVSNPHLISIPGHGPGPSPAPAMAQSNYNYGQPRGPTDYAHPPPYSQAAPHHGYGHGYEEKYENHTSVQHPYGGHGSTQPGYAQPGPQPGYASQQQYGKPPSYATQSQGPQSYGPPTNQPGEVPYQGPTAQSYGPNVPPQQQYPYASSGPTQQSYPPYGSAPPSDGYSQPPPSTGQAYPQQGSQPVAGYTQPTAYAQAGAAAGYGQYPPSQQGYSEQQQAPNNAGYGYQGAQDSGYGGGPAATYGAQPTSGQATYTQTTAAQPTYDQSAPQSGGYAAAGSAPAGYGKAVSPQPGYPQYDSTQMYAAPR</sequence>
<evidence type="ECO:0000259" key="4">
    <source>
        <dbReference type="SMART" id="SM00322"/>
    </source>
</evidence>
<dbReference type="InterPro" id="IPR004088">
    <property type="entry name" value="KH_dom_type_1"/>
</dbReference>
<feature type="compositionally biased region" description="Polar residues" evidence="3">
    <location>
        <begin position="702"/>
        <end position="714"/>
    </location>
</feature>
<dbReference type="EMBL" id="JBBPBN010000173">
    <property type="protein sequence ID" value="KAK8973968.1"/>
    <property type="molecule type" value="Genomic_DNA"/>
</dbReference>
<evidence type="ECO:0000256" key="3">
    <source>
        <dbReference type="SAM" id="MobiDB-lite"/>
    </source>
</evidence>
<dbReference type="InterPro" id="IPR004087">
    <property type="entry name" value="KH_dom"/>
</dbReference>
<name>A0ABR2ND32_9ROSI</name>
<reference evidence="5 6" key="1">
    <citation type="journal article" date="2024" name="G3 (Bethesda)">
        <title>Genome assembly of Hibiscus sabdariffa L. provides insights into metabolisms of medicinal natural products.</title>
        <authorList>
            <person name="Kim T."/>
        </authorList>
    </citation>
    <scope>NUCLEOTIDE SEQUENCE [LARGE SCALE GENOMIC DNA]</scope>
    <source>
        <strain evidence="5">TK-2024</strain>
        <tissue evidence="5">Old leaves</tissue>
    </source>
</reference>
<evidence type="ECO:0000256" key="1">
    <source>
        <dbReference type="ARBA" id="ARBA00022737"/>
    </source>
</evidence>
<proteinExistence type="predicted"/>
<feature type="region of interest" description="Disordered" evidence="3">
    <location>
        <begin position="695"/>
        <end position="800"/>
    </location>
</feature>
<feature type="domain" description="K Homology" evidence="4">
    <location>
        <begin position="178"/>
        <end position="251"/>
    </location>
</feature>
<feature type="region of interest" description="Disordered" evidence="3">
    <location>
        <begin position="397"/>
        <end position="484"/>
    </location>
</feature>
<dbReference type="SUPFAM" id="SSF54791">
    <property type="entry name" value="Eukaryotic type KH-domain (KH-domain type I)"/>
    <property type="match status" value="2"/>
</dbReference>
<evidence type="ECO:0000313" key="6">
    <source>
        <dbReference type="Proteomes" id="UP001396334"/>
    </source>
</evidence>
<feature type="compositionally biased region" description="Polar residues" evidence="3">
    <location>
        <begin position="790"/>
        <end position="800"/>
    </location>
</feature>
<evidence type="ECO:0000256" key="2">
    <source>
        <dbReference type="PROSITE-ProRule" id="PRU00117"/>
    </source>
</evidence>
<feature type="compositionally biased region" description="Low complexity" evidence="3">
    <location>
        <begin position="571"/>
        <end position="584"/>
    </location>
</feature>
<evidence type="ECO:0000313" key="5">
    <source>
        <dbReference type="EMBL" id="KAK8973968.1"/>
    </source>
</evidence>
<organism evidence="5 6">
    <name type="scientific">Hibiscus sabdariffa</name>
    <name type="common">roselle</name>
    <dbReference type="NCBI Taxonomy" id="183260"/>
    <lineage>
        <taxon>Eukaryota</taxon>
        <taxon>Viridiplantae</taxon>
        <taxon>Streptophyta</taxon>
        <taxon>Embryophyta</taxon>
        <taxon>Tracheophyta</taxon>
        <taxon>Spermatophyta</taxon>
        <taxon>Magnoliopsida</taxon>
        <taxon>eudicotyledons</taxon>
        <taxon>Gunneridae</taxon>
        <taxon>Pentapetalae</taxon>
        <taxon>rosids</taxon>
        <taxon>malvids</taxon>
        <taxon>Malvales</taxon>
        <taxon>Malvaceae</taxon>
        <taxon>Malvoideae</taxon>
        <taxon>Hibiscus</taxon>
    </lineage>
</organism>
<protein>
    <recommendedName>
        <fullName evidence="4">K Homology domain-containing protein</fullName>
    </recommendedName>
</protein>
<feature type="region of interest" description="Disordered" evidence="3">
    <location>
        <begin position="1"/>
        <end position="170"/>
    </location>
</feature>
<feature type="compositionally biased region" description="Polar residues" evidence="3">
    <location>
        <begin position="666"/>
        <end position="676"/>
    </location>
</feature>
<keyword evidence="6" id="KW-1185">Reference proteome</keyword>
<feature type="domain" description="K Homology" evidence="4">
    <location>
        <begin position="274"/>
        <end position="348"/>
    </location>
</feature>
<gene>
    <name evidence="5" type="ORF">V6N11_046926</name>
</gene>